<keyword evidence="5" id="KW-1185">Reference proteome</keyword>
<dbReference type="Gene3D" id="3.90.1750.20">
    <property type="entry name" value="Putative Large Serine Recombinase, Chain B, Domain 2"/>
    <property type="match status" value="1"/>
</dbReference>
<dbReference type="Proteomes" id="UP000660801">
    <property type="component" value="Unassembled WGS sequence"/>
</dbReference>
<protein>
    <submittedName>
        <fullName evidence="4">Serine recombinase</fullName>
    </submittedName>
</protein>
<reference evidence="4" key="1">
    <citation type="journal article" date="2014" name="Int. J. Syst. Evol. Microbiol.">
        <title>Complete genome sequence of Corynebacterium casei LMG S-19264T (=DSM 44701T), isolated from a smear-ripened cheese.</title>
        <authorList>
            <consortium name="US DOE Joint Genome Institute (JGI-PGF)"/>
            <person name="Walter F."/>
            <person name="Albersmeier A."/>
            <person name="Kalinowski J."/>
            <person name="Ruckert C."/>
        </authorList>
    </citation>
    <scope>NUCLEOTIDE SEQUENCE</scope>
    <source>
        <strain evidence="4">CGMCC 1.15533</strain>
    </source>
</reference>
<evidence type="ECO:0000313" key="5">
    <source>
        <dbReference type="Proteomes" id="UP000660801"/>
    </source>
</evidence>
<dbReference type="PROSITE" id="PS51736">
    <property type="entry name" value="RECOMBINASES_3"/>
    <property type="match status" value="1"/>
</dbReference>
<dbReference type="PROSITE" id="PS51737">
    <property type="entry name" value="RECOMBINASE_DNA_BIND"/>
    <property type="match status" value="1"/>
</dbReference>
<sequence>MKKVITIEPARPVHQVEETSVFTRRRVAGYARVSTDHEEQATSYEAQMKYYTDYINSRIDWEFVKMYSDEGITGTNTKSRMGFKEMINDALDGKIDLIITKSVSRFARNTVDSLSTVRKLKEHGVEIYFEKENIWTFDSKGELLITIMSSLAQEESRSISENVKWGKRKQFERGKVSIPFKSTLGFQRGEHGELVVNQEEAKLVRYIFHEFLTGKNCNTIAKSLTEKGILTPMGKTKWTFGTIKRILQNEKYKGDALLQKTFVTDFLTKSTKVNEGELPQYYVENNHEAIIEKEVFELVQVEFVKQKQRKSSKTLFSGKLICESCGAAFGSKVWHSNSKYRRVVYRCNHKYDGDKKCKTPHVIENEVKQWFIEAMNQVIENKAEILANLEALRKVVANTSELDSEISRLETELTDLTSEVEQLISDNTRTIQDQTSYQNTYNQLASQYEEKKAELERLKVEKADKQKRAVKVKDVIDTFTHQQCLLTAFDEKLWNTMVEQVIITKEKSAIFTFKSGQEIII</sequence>
<dbReference type="Gene3D" id="3.40.50.1390">
    <property type="entry name" value="Resolvase, N-terminal catalytic domain"/>
    <property type="match status" value="1"/>
</dbReference>
<dbReference type="InterPro" id="IPR011109">
    <property type="entry name" value="DNA_bind_recombinase_dom"/>
</dbReference>
<reference evidence="4" key="2">
    <citation type="submission" date="2020-09" db="EMBL/GenBank/DDBJ databases">
        <authorList>
            <person name="Sun Q."/>
            <person name="Zhou Y."/>
        </authorList>
    </citation>
    <scope>NUCLEOTIDE SEQUENCE</scope>
    <source>
        <strain evidence="4">CGMCC 1.15533</strain>
    </source>
</reference>
<dbReference type="GO" id="GO:0000150">
    <property type="term" value="F:DNA strand exchange activity"/>
    <property type="evidence" value="ECO:0007669"/>
    <property type="project" value="InterPro"/>
</dbReference>
<dbReference type="OrthoDB" id="9811097at2"/>
<feature type="coiled-coil region" evidence="1">
    <location>
        <begin position="372"/>
        <end position="475"/>
    </location>
</feature>
<organism evidence="4 5">
    <name type="scientific">Streptococcus himalayensis</name>
    <dbReference type="NCBI Taxonomy" id="1888195"/>
    <lineage>
        <taxon>Bacteria</taxon>
        <taxon>Bacillati</taxon>
        <taxon>Bacillota</taxon>
        <taxon>Bacilli</taxon>
        <taxon>Lactobacillales</taxon>
        <taxon>Streptococcaceae</taxon>
        <taxon>Streptococcus</taxon>
    </lineage>
</organism>
<proteinExistence type="predicted"/>
<dbReference type="InterPro" id="IPR050639">
    <property type="entry name" value="SSR_resolvase"/>
</dbReference>
<dbReference type="InterPro" id="IPR038109">
    <property type="entry name" value="DNA_bind_recomb_sf"/>
</dbReference>
<name>A0A917EFA2_9STRE</name>
<dbReference type="Pfam" id="PF07508">
    <property type="entry name" value="Recombinase"/>
    <property type="match status" value="1"/>
</dbReference>
<dbReference type="PANTHER" id="PTHR30461">
    <property type="entry name" value="DNA-INVERTASE FROM LAMBDOID PROPHAGE"/>
    <property type="match status" value="1"/>
</dbReference>
<evidence type="ECO:0000256" key="1">
    <source>
        <dbReference type="SAM" id="Coils"/>
    </source>
</evidence>
<dbReference type="SUPFAM" id="SSF53041">
    <property type="entry name" value="Resolvase-like"/>
    <property type="match status" value="1"/>
</dbReference>
<dbReference type="AlphaFoldDB" id="A0A917EFA2"/>
<evidence type="ECO:0000259" key="3">
    <source>
        <dbReference type="PROSITE" id="PS51737"/>
    </source>
</evidence>
<dbReference type="PANTHER" id="PTHR30461:SF23">
    <property type="entry name" value="DNA RECOMBINASE-RELATED"/>
    <property type="match status" value="1"/>
</dbReference>
<dbReference type="EMBL" id="BMJN01000005">
    <property type="protein sequence ID" value="GGE26786.1"/>
    <property type="molecule type" value="Genomic_DNA"/>
</dbReference>
<dbReference type="RefSeq" id="WP_068993513.1">
    <property type="nucleotide sequence ID" value="NZ_BMJN01000005.1"/>
</dbReference>
<keyword evidence="1" id="KW-0175">Coiled coil</keyword>
<dbReference type="InterPro" id="IPR036162">
    <property type="entry name" value="Resolvase-like_N_sf"/>
</dbReference>
<gene>
    <name evidence="4" type="ORF">GCM10011510_04970</name>
</gene>
<dbReference type="Pfam" id="PF00239">
    <property type="entry name" value="Resolvase"/>
    <property type="match status" value="1"/>
</dbReference>
<dbReference type="SMART" id="SM00857">
    <property type="entry name" value="Resolvase"/>
    <property type="match status" value="1"/>
</dbReference>
<comment type="caution">
    <text evidence="4">The sequence shown here is derived from an EMBL/GenBank/DDBJ whole genome shotgun (WGS) entry which is preliminary data.</text>
</comment>
<dbReference type="GO" id="GO:0003677">
    <property type="term" value="F:DNA binding"/>
    <property type="evidence" value="ECO:0007669"/>
    <property type="project" value="InterPro"/>
</dbReference>
<dbReference type="InterPro" id="IPR006119">
    <property type="entry name" value="Resolv_N"/>
</dbReference>
<feature type="domain" description="Resolvase/invertase-type recombinase catalytic" evidence="2">
    <location>
        <begin position="26"/>
        <end position="174"/>
    </location>
</feature>
<evidence type="ECO:0000313" key="4">
    <source>
        <dbReference type="EMBL" id="GGE26786.1"/>
    </source>
</evidence>
<dbReference type="Pfam" id="PF13408">
    <property type="entry name" value="Zn_ribbon_recom"/>
    <property type="match status" value="1"/>
</dbReference>
<evidence type="ECO:0000259" key="2">
    <source>
        <dbReference type="PROSITE" id="PS51736"/>
    </source>
</evidence>
<dbReference type="InterPro" id="IPR025827">
    <property type="entry name" value="Zn_ribbon_recom_dom"/>
</dbReference>
<feature type="domain" description="Recombinase" evidence="3">
    <location>
        <begin position="183"/>
        <end position="310"/>
    </location>
</feature>
<dbReference type="CDD" id="cd00338">
    <property type="entry name" value="Ser_Recombinase"/>
    <property type="match status" value="1"/>
</dbReference>
<accession>A0A917EFA2</accession>